<accession>A0A1I8C3M1</accession>
<reference evidence="2" key="1">
    <citation type="submission" date="2016-11" db="UniProtKB">
        <authorList>
            <consortium name="WormBaseParasite"/>
        </authorList>
    </citation>
    <scope>IDENTIFICATION</scope>
</reference>
<evidence type="ECO:0000313" key="1">
    <source>
        <dbReference type="Proteomes" id="UP000095281"/>
    </source>
</evidence>
<name>A0A1I8C3M1_MELHA</name>
<keyword evidence="1" id="KW-1185">Reference proteome</keyword>
<organism evidence="1 2">
    <name type="scientific">Meloidogyne hapla</name>
    <name type="common">Root-knot nematode worm</name>
    <dbReference type="NCBI Taxonomy" id="6305"/>
    <lineage>
        <taxon>Eukaryota</taxon>
        <taxon>Metazoa</taxon>
        <taxon>Ecdysozoa</taxon>
        <taxon>Nematoda</taxon>
        <taxon>Chromadorea</taxon>
        <taxon>Rhabditida</taxon>
        <taxon>Tylenchina</taxon>
        <taxon>Tylenchomorpha</taxon>
        <taxon>Tylenchoidea</taxon>
        <taxon>Meloidogynidae</taxon>
        <taxon>Meloidogyninae</taxon>
        <taxon>Meloidogyne</taxon>
    </lineage>
</organism>
<dbReference type="Proteomes" id="UP000095281">
    <property type="component" value="Unplaced"/>
</dbReference>
<proteinExistence type="predicted"/>
<protein>
    <submittedName>
        <fullName evidence="2">DNA repair protein</fullName>
    </submittedName>
</protein>
<evidence type="ECO:0000313" key="2">
    <source>
        <dbReference type="WBParaSite" id="MhA1_Contig977.frz3.gene4"/>
    </source>
</evidence>
<dbReference type="WBParaSite" id="MhA1_Contig977.frz3.gene4">
    <property type="protein sequence ID" value="MhA1_Contig977.frz3.gene4"/>
    <property type="gene ID" value="MhA1_Contig977.frz3.gene4"/>
</dbReference>
<dbReference type="AlphaFoldDB" id="A0A1I8C3M1"/>
<sequence>MAVSSPFFNGMSIQEQKELVMEIMPENIKFNVLWLLLNKNLFQTFTIPENLQSLLDDAVFYFERQNGVKALEATRKCVSLQFRNFLIANELDTDDHKISSRIVRFLVKTDNRDRFLSERLSTSWAKLEQVYTSTYEDDYKLDEIMEILTSAETFCNNIYSIRKKKSFKRDDLLNWLTESLMVEGQRYNSSANIRTILQEQLANKFQKIELKKPKLTVSDQTFIGLPDQKRKGLILNLLSENIREVIELETKCDYFEANKMLKRVQLKEEVIDDKFETPQSLLDDAAFYVEREQDFPAFKAAWKCINLQLDNFLLANEVVADEKQTVRFLQKYHTDKEFTYVWTLFEAQHRR</sequence>